<accession>A0A1S8AWP6</accession>
<dbReference type="RefSeq" id="WP_076145458.1">
    <property type="nucleotide sequence ID" value="NZ_LWLN01000001.1"/>
</dbReference>
<protein>
    <submittedName>
        <fullName evidence="2">Uncharacterized protein</fullName>
    </submittedName>
</protein>
<keyword evidence="1" id="KW-1133">Transmembrane helix</keyword>
<feature type="transmembrane region" description="Helical" evidence="1">
    <location>
        <begin position="21"/>
        <end position="39"/>
    </location>
</feature>
<sequence>MSVIRRTEVLGRTTRRRVAGVTAALSAAAVETLGVGIWFGLVVDSRTTTTALAGLGVLFCGALLRTVVVDATIGDLGDLLQPHRLAAPLLLTAGWIVWLLVAELIGDAIGVAVATIVLTAVLTAQCRLERRVCDRYARHRTGWLVSPGLLLALGAGALLASAWFTGWTLSSGPVSIGATTVVVRLEAVHFGAVAFGLAAVLAHQRRFQRLLES</sequence>
<feature type="transmembrane region" description="Helical" evidence="1">
    <location>
        <begin position="85"/>
        <end position="102"/>
    </location>
</feature>
<feature type="transmembrane region" description="Helical" evidence="1">
    <location>
        <begin position="51"/>
        <end position="73"/>
    </location>
</feature>
<dbReference type="Proteomes" id="UP000189370">
    <property type="component" value="Unassembled WGS sequence"/>
</dbReference>
<comment type="caution">
    <text evidence="2">The sequence shown here is derived from an EMBL/GenBank/DDBJ whole genome shotgun (WGS) entry which is preliminary data.</text>
</comment>
<dbReference type="OrthoDB" id="203414at2157"/>
<dbReference type="EMBL" id="LWLN01000001">
    <property type="protein sequence ID" value="OLZ40986.1"/>
    <property type="molecule type" value="Genomic_DNA"/>
</dbReference>
<evidence type="ECO:0000313" key="2">
    <source>
        <dbReference type="EMBL" id="OLZ40986.1"/>
    </source>
</evidence>
<feature type="transmembrane region" description="Helical" evidence="1">
    <location>
        <begin position="108"/>
        <end position="128"/>
    </location>
</feature>
<keyword evidence="3" id="KW-1185">Reference proteome</keyword>
<name>A0A1S8AWP6_9EURY</name>
<gene>
    <name evidence="2" type="ORF">A6E15_08265</name>
</gene>
<proteinExistence type="predicted"/>
<keyword evidence="1" id="KW-0812">Transmembrane</keyword>
<feature type="transmembrane region" description="Helical" evidence="1">
    <location>
        <begin position="149"/>
        <end position="169"/>
    </location>
</feature>
<reference evidence="3" key="1">
    <citation type="submission" date="2016-04" db="EMBL/GenBank/DDBJ databases">
        <authorList>
            <person name="Chen S.-C."/>
            <person name="Lai M.-C."/>
        </authorList>
    </citation>
    <scope>NUCLEOTIDE SEQUENCE [LARGE SCALE GENOMIC DNA]</scope>
    <source>
        <strain evidence="3">AB14</strain>
    </source>
</reference>
<feature type="transmembrane region" description="Helical" evidence="1">
    <location>
        <begin position="181"/>
        <end position="202"/>
    </location>
</feature>
<evidence type="ECO:0000313" key="3">
    <source>
        <dbReference type="Proteomes" id="UP000189370"/>
    </source>
</evidence>
<dbReference type="AlphaFoldDB" id="A0A1S8AWP6"/>
<organism evidence="2 3">
    <name type="scientific">Natrinema saccharevitans</name>
    <dbReference type="NCBI Taxonomy" id="301967"/>
    <lineage>
        <taxon>Archaea</taxon>
        <taxon>Methanobacteriati</taxon>
        <taxon>Methanobacteriota</taxon>
        <taxon>Stenosarchaea group</taxon>
        <taxon>Halobacteria</taxon>
        <taxon>Halobacteriales</taxon>
        <taxon>Natrialbaceae</taxon>
        <taxon>Natrinema</taxon>
    </lineage>
</organism>
<evidence type="ECO:0000256" key="1">
    <source>
        <dbReference type="SAM" id="Phobius"/>
    </source>
</evidence>
<keyword evidence="1" id="KW-0472">Membrane</keyword>